<dbReference type="KEGG" id="jeo:JMA_43900"/>
<organism evidence="1 2">
    <name type="scientific">Jeotgalibacillus malaysiensis</name>
    <dbReference type="NCBI Taxonomy" id="1508404"/>
    <lineage>
        <taxon>Bacteria</taxon>
        <taxon>Bacillati</taxon>
        <taxon>Bacillota</taxon>
        <taxon>Bacilli</taxon>
        <taxon>Bacillales</taxon>
        <taxon>Caryophanaceae</taxon>
        <taxon>Jeotgalibacillus</taxon>
    </lineage>
</organism>
<proteinExistence type="predicted"/>
<evidence type="ECO:0000313" key="1">
    <source>
        <dbReference type="EMBL" id="AJD93707.1"/>
    </source>
</evidence>
<keyword evidence="1" id="KW-0614">Plasmid</keyword>
<keyword evidence="2" id="KW-1185">Reference proteome</keyword>
<sequence length="273" mass="32053">MMIGMLMSLIALGLSFLSIHQALEPTRKVKRKKNYLKSLGIEWDEKLKWEIFNYSPTDVEKRQISVLAFLSEDEFRILNHKIIFPKAWNTIGSYECYVEEKDIDSAFELRKEIRFLMTLYQAIKEIKEREKFEALSEAGRETLNHYSKEAEDLEQALMKWIRIDGEQLTFSNAFFLSEDKYLNKLKEKVESARPGNEPLNELPTPKIHPVLIEMTEFLDSNNLPDENVLELRQTMEKIQKQLKETEQEKVSSHAILEAKAINKTAKQFFNIND</sequence>
<protein>
    <submittedName>
        <fullName evidence="1">Uncharacterized protein</fullName>
    </submittedName>
</protein>
<name>A0A0B5AYG4_9BACL</name>
<evidence type="ECO:0000313" key="2">
    <source>
        <dbReference type="Proteomes" id="UP000031449"/>
    </source>
</evidence>
<dbReference type="AlphaFoldDB" id="A0A0B5AYG4"/>
<accession>A0A0B5AYG4</accession>
<gene>
    <name evidence="1" type="ORF">JMA_43900</name>
</gene>
<dbReference type="HOGENOM" id="CLU_1018543_0_0_9"/>
<geneLocation type="plasmid" evidence="2"/>
<reference evidence="1 2" key="1">
    <citation type="submission" date="2014-08" db="EMBL/GenBank/DDBJ databases">
        <title>Complete genome of a marine bacteria Jeotgalibacillus malaysiensis.</title>
        <authorList>
            <person name="Yaakop A.S."/>
            <person name="Chan K.-G."/>
            <person name="Goh K.M."/>
        </authorList>
    </citation>
    <scope>NUCLEOTIDE SEQUENCE [LARGE SCALE GENOMIC DNA]</scope>
    <source>
        <strain evidence="1 2">D5</strain>
        <plasmid evidence="2">Plasmid</plasmid>
    </source>
</reference>
<dbReference type="EMBL" id="CP009417">
    <property type="protein sequence ID" value="AJD93707.1"/>
    <property type="molecule type" value="Genomic_DNA"/>
</dbReference>
<dbReference type="Proteomes" id="UP000031449">
    <property type="component" value="Plasmid unnamed"/>
</dbReference>
<dbReference type="BioCyc" id="JESP1508404:G14D9-13713-MONOMER"/>